<dbReference type="InterPro" id="IPR051923">
    <property type="entry name" value="Glycosyl_Hydrolase_39"/>
</dbReference>
<accession>A0A6L9XXG6</accession>
<dbReference type="InterPro" id="IPR017853">
    <property type="entry name" value="GH"/>
</dbReference>
<dbReference type="PANTHER" id="PTHR12631:SF10">
    <property type="entry name" value="BETA-XYLOSIDASE-LIKE PROTEIN-RELATED"/>
    <property type="match status" value="1"/>
</dbReference>
<dbReference type="SUPFAM" id="SSF51445">
    <property type="entry name" value="(Trans)glycosidases"/>
    <property type="match status" value="1"/>
</dbReference>
<keyword evidence="2" id="KW-1185">Reference proteome</keyword>
<organism evidence="1 2">
    <name type="scientific">Leifsonia tongyongensis</name>
    <dbReference type="NCBI Taxonomy" id="1268043"/>
    <lineage>
        <taxon>Bacteria</taxon>
        <taxon>Bacillati</taxon>
        <taxon>Actinomycetota</taxon>
        <taxon>Actinomycetes</taxon>
        <taxon>Micrococcales</taxon>
        <taxon>Microbacteriaceae</taxon>
        <taxon>Leifsonia</taxon>
    </lineage>
</organism>
<dbReference type="Gene3D" id="3.20.20.80">
    <property type="entry name" value="Glycosidases"/>
    <property type="match status" value="1"/>
</dbReference>
<comment type="caution">
    <text evidence="1">The sequence shown here is derived from an EMBL/GenBank/DDBJ whole genome shotgun (WGS) entry which is preliminary data.</text>
</comment>
<dbReference type="Proteomes" id="UP000474967">
    <property type="component" value="Unassembled WGS sequence"/>
</dbReference>
<dbReference type="PANTHER" id="PTHR12631">
    <property type="entry name" value="ALPHA-L-IDURONIDASE"/>
    <property type="match status" value="1"/>
</dbReference>
<dbReference type="GO" id="GO:0004553">
    <property type="term" value="F:hydrolase activity, hydrolyzing O-glycosyl compounds"/>
    <property type="evidence" value="ECO:0007669"/>
    <property type="project" value="TreeGrafter"/>
</dbReference>
<reference evidence="1 2" key="1">
    <citation type="journal article" date="2014" name="J. Microbiol.">
        <title>Diaminobutyricibacter tongyongensis gen. nov., sp. nov. and Homoserinibacter gongjuensis gen. nov., sp. nov. belong to the family Microbacteriaceae.</title>
        <authorList>
            <person name="Kim S.J."/>
            <person name="Ahn J.H."/>
            <person name="Weon H.Y."/>
            <person name="Hamada M."/>
            <person name="Suzuki K."/>
            <person name="Kwon S.W."/>
        </authorList>
    </citation>
    <scope>NUCLEOTIDE SEQUENCE [LARGE SCALE GENOMIC DNA]</scope>
    <source>
        <strain evidence="1 2">NBRC 108724</strain>
    </source>
</reference>
<sequence length="471" mass="52794">MAPARELGATLIRVYVYWSQVEPRPGEYDWQVVDGLIAQLEPDDQAWITVCSSSPWGTRVPTDFQPPSPALYDEAYERFVSALVQRFGGRVRYWQCNNEQSNHDLLWSGNTAEYAHQLAGFARAVRTADPAASVVLGGCGYDALSSRYGSDARRCYETLAATSGADFDVFSLNLYGDPYRIPEHIAWARSIMQANGYEHPIVVGEYNGPTLFEFADANASLEAAMIAAFIGMTDGAHIRTESMSTVALAERVVTETPDRRALRQLYRMEERLPPSLRMFMHDAPDYLIAQRHRIARRQLVQRVALIRAEGVDTMACWNLAPEVGDYSDPLNIMDLMFGSLALMNYRNGRISKPHPEAETHQLVATRLTDARFVEPLAADAHALVFRVDHGRDRESVLAWLKTDDPMQEDRERRRVSIRWSHGLPTAVDAFGEVREIVWDEAGQTISLDLTATPVFIALSVRGGRHVADPGH</sequence>
<dbReference type="AlphaFoldDB" id="A0A6L9XXG6"/>
<dbReference type="EMBL" id="JAAGWY010000002">
    <property type="protein sequence ID" value="NEN05907.1"/>
    <property type="molecule type" value="Genomic_DNA"/>
</dbReference>
<evidence type="ECO:0000313" key="1">
    <source>
        <dbReference type="EMBL" id="NEN05907.1"/>
    </source>
</evidence>
<evidence type="ECO:0000313" key="2">
    <source>
        <dbReference type="Proteomes" id="UP000474967"/>
    </source>
</evidence>
<evidence type="ECO:0008006" key="3">
    <source>
        <dbReference type="Google" id="ProtNLM"/>
    </source>
</evidence>
<protein>
    <recommendedName>
        <fullName evidence="3">Glycoside hydrolase family 42 N-terminal domain-containing protein</fullName>
    </recommendedName>
</protein>
<dbReference type="RefSeq" id="WP_163289304.1">
    <property type="nucleotide sequence ID" value="NZ_JAAGWY010000002.1"/>
</dbReference>
<gene>
    <name evidence="1" type="ORF">G3T36_08470</name>
</gene>
<name>A0A6L9XXG6_9MICO</name>
<proteinExistence type="predicted"/>